<accession>A0A8K0PHL7</accession>
<keyword evidence="2" id="KW-1185">Reference proteome</keyword>
<evidence type="ECO:0000313" key="2">
    <source>
        <dbReference type="Proteomes" id="UP000809789"/>
    </source>
</evidence>
<dbReference type="SUPFAM" id="SSF51735">
    <property type="entry name" value="NAD(P)-binding Rossmann-fold domains"/>
    <property type="match status" value="1"/>
</dbReference>
<gene>
    <name evidence="1" type="ORF">KVT40_002532</name>
</gene>
<organism evidence="1 2">
    <name type="scientific">Elsinoe batatas</name>
    <dbReference type="NCBI Taxonomy" id="2601811"/>
    <lineage>
        <taxon>Eukaryota</taxon>
        <taxon>Fungi</taxon>
        <taxon>Dikarya</taxon>
        <taxon>Ascomycota</taxon>
        <taxon>Pezizomycotina</taxon>
        <taxon>Dothideomycetes</taxon>
        <taxon>Dothideomycetidae</taxon>
        <taxon>Myriangiales</taxon>
        <taxon>Elsinoaceae</taxon>
        <taxon>Elsinoe</taxon>
    </lineage>
</organism>
<dbReference type="OrthoDB" id="2735536at2759"/>
<protein>
    <recommendedName>
        <fullName evidence="3">NAD-dependent epimerase/dehydratase domain-containing protein</fullName>
    </recommendedName>
</protein>
<comment type="caution">
    <text evidence="1">The sequence shown here is derived from an EMBL/GenBank/DDBJ whole genome shotgun (WGS) entry which is preliminary data.</text>
</comment>
<evidence type="ECO:0008006" key="3">
    <source>
        <dbReference type="Google" id="ProtNLM"/>
    </source>
</evidence>
<dbReference type="InterPro" id="IPR036291">
    <property type="entry name" value="NAD(P)-bd_dom_sf"/>
</dbReference>
<dbReference type="EMBL" id="JAESVG020000003">
    <property type="protein sequence ID" value="KAG8628667.1"/>
    <property type="molecule type" value="Genomic_DNA"/>
</dbReference>
<dbReference type="Gene3D" id="3.40.50.720">
    <property type="entry name" value="NAD(P)-binding Rossmann-like Domain"/>
    <property type="match status" value="2"/>
</dbReference>
<name>A0A8K0PHL7_9PEZI</name>
<reference evidence="1" key="1">
    <citation type="submission" date="2021-07" db="EMBL/GenBank/DDBJ databases">
        <title>Elsinoe batatas strain:CRI-CJ2 Genome sequencing and assembly.</title>
        <authorList>
            <person name="Huang L."/>
        </authorList>
    </citation>
    <scope>NUCLEOTIDE SEQUENCE</scope>
    <source>
        <strain evidence="1">CRI-CJ2</strain>
    </source>
</reference>
<evidence type="ECO:0000313" key="1">
    <source>
        <dbReference type="EMBL" id="KAG8628667.1"/>
    </source>
</evidence>
<dbReference type="AlphaFoldDB" id="A0A8K0PHL7"/>
<dbReference type="Proteomes" id="UP000809789">
    <property type="component" value="Unassembled WGS sequence"/>
</dbReference>
<sequence>MSGSTVLLTGASGHVGFRTLRFLLQHGYNVRAKPDFDAIHIFPTYVVGRNEQTKTVEEFKFGSNWIAIGTILGHKEEQAKPAVVISLDDVALAHVRALDPKVKGNQNFLLSSGEKIQWEDAKDIVRKHFPKEVEQGLLPLDGSQAGATANMDSSKSLAMHVLPCNDTLYRGHKVNSRGSR</sequence>
<proteinExistence type="predicted"/>